<dbReference type="GeneID" id="31677023"/>
<dbReference type="GeneID" id="16024798"/>
<keyword evidence="2" id="KW-1185">Reference proteome</keyword>
<evidence type="ECO:0000313" key="2">
    <source>
        <dbReference type="Proteomes" id="UP000192050"/>
    </source>
</evidence>
<dbReference type="Pfam" id="PF20143">
    <property type="entry name" value="NAD_kinase_C"/>
    <property type="match status" value="1"/>
</dbReference>
<dbReference type="RefSeq" id="WP_009886668.1">
    <property type="nucleotide sequence ID" value="NZ_CP015363.1"/>
</dbReference>
<dbReference type="Proteomes" id="UP000192050">
    <property type="component" value="Chromosome"/>
</dbReference>
<dbReference type="GO" id="GO:0003951">
    <property type="term" value="F:NAD+ kinase activity"/>
    <property type="evidence" value="ECO:0007669"/>
    <property type="project" value="InterPro"/>
</dbReference>
<dbReference type="InterPro" id="IPR039065">
    <property type="entry name" value="AcoX-like"/>
</dbReference>
<dbReference type="AlphaFoldDB" id="A0A1V0N5K0"/>
<gene>
    <name evidence="1" type="ORF">FAD_1532</name>
</gene>
<reference evidence="1 2" key="1">
    <citation type="submission" date="2011-10" db="EMBL/GenBank/DDBJ databases">
        <title>Metabolic and evolutionary patterns in the extreme acidophile Ferroplasma acidiphilum.</title>
        <authorList>
            <person name="Golyshina O.V."/>
            <person name="Kozyavkin S.A."/>
            <person name="Tatusov R.L."/>
            <person name="Slesarev A.I."/>
            <person name="Golyshin P.N."/>
        </authorList>
    </citation>
    <scope>NUCLEOTIDE SEQUENCE [LARGE SCALE GENOMIC DNA]</scope>
    <source>
        <strain evidence="2">Y</strain>
    </source>
</reference>
<evidence type="ECO:0000313" key="1">
    <source>
        <dbReference type="EMBL" id="ARD85381.1"/>
    </source>
</evidence>
<sequence>MKVKVAAFFVNPLAGYGGIRNNKGSDNMHLQNIGESVSIGRAIEFLSGIKCRDIQFIVPDGPMGALEMDKANLKYTISYSPGNPTTAMDTINFIHSAAGADIICFLGGDGTARDILRSGTDLPVLGIPAGVKMYSSVFSMNVKHAIDVFDNFCGNEITLKDAGVADINEDEYRSGKLDVKQFGTLKIPDSSGIISSSKAEYPPSSSYDMAEYIIDNMVNDFYYIIGPGTTCKAITTSLGFHTNMLGFDIVKGKKLIVEDAGEEDIYRYAASGSVHIIISIIGGQGFLLGRGNQQLSGRIIKKAGFENISVISTPEKLISLSGLAVDISDKDISVPKFIRVLTGYGQFKIMRVNF</sequence>
<dbReference type="KEGG" id="fai:FAD_1532"/>
<dbReference type="PANTHER" id="PTHR40697">
    <property type="entry name" value="ACETOIN CATABOLISM PROTEIN X"/>
    <property type="match status" value="1"/>
</dbReference>
<dbReference type="STRING" id="74969.FAD_1532"/>
<dbReference type="PANTHER" id="PTHR40697:SF2">
    <property type="entry name" value="ATP-NAD KINASE-RELATED"/>
    <property type="match status" value="1"/>
</dbReference>
<accession>A0A1V0N5K0</accession>
<dbReference type="EMBL" id="CP015363">
    <property type="protein sequence ID" value="ARD85381.1"/>
    <property type="molecule type" value="Genomic_DNA"/>
</dbReference>
<protein>
    <recommendedName>
        <fullName evidence="3">ATP-NAD kinase</fullName>
    </recommendedName>
</protein>
<name>A0A1V0N5K0_9ARCH</name>
<dbReference type="InterPro" id="IPR002504">
    <property type="entry name" value="NADK"/>
</dbReference>
<dbReference type="GO" id="GO:0006741">
    <property type="term" value="P:NADP+ biosynthetic process"/>
    <property type="evidence" value="ECO:0007669"/>
    <property type="project" value="InterPro"/>
</dbReference>
<evidence type="ECO:0008006" key="3">
    <source>
        <dbReference type="Google" id="ProtNLM"/>
    </source>
</evidence>
<dbReference type="InterPro" id="IPR011386">
    <property type="entry name" value="Put_ATP-NAD_kin"/>
</dbReference>
<dbReference type="PIRSF" id="PIRSF016907">
    <property type="entry name" value="Kin_ATP-NAD"/>
    <property type="match status" value="1"/>
</dbReference>
<organism evidence="1 2">
    <name type="scientific">Ferroplasma acidiphilum</name>
    <dbReference type="NCBI Taxonomy" id="74969"/>
    <lineage>
        <taxon>Archaea</taxon>
        <taxon>Methanobacteriati</taxon>
        <taxon>Thermoplasmatota</taxon>
        <taxon>Thermoplasmata</taxon>
        <taxon>Thermoplasmatales</taxon>
        <taxon>Ferroplasmaceae</taxon>
        <taxon>Ferroplasma</taxon>
    </lineage>
</organism>
<dbReference type="OrthoDB" id="56451at2157"/>
<proteinExistence type="predicted"/>
<dbReference type="Pfam" id="PF01513">
    <property type="entry name" value="NAD_kinase"/>
    <property type="match status" value="1"/>
</dbReference>